<name>X1R462_9ZZZZ</name>
<gene>
    <name evidence="3" type="ORF">S06H3_55471</name>
</gene>
<feature type="non-terminal residue" evidence="3">
    <location>
        <position position="128"/>
    </location>
</feature>
<comment type="caution">
    <text evidence="3">The sequence shown here is derived from an EMBL/GenBank/DDBJ whole genome shotgun (WGS) entry which is preliminary data.</text>
</comment>
<dbReference type="InterPro" id="IPR050154">
    <property type="entry name" value="UbiB_kinase"/>
</dbReference>
<dbReference type="AlphaFoldDB" id="X1R462"/>
<dbReference type="Pfam" id="PF03109">
    <property type="entry name" value="ABC1"/>
    <property type="match status" value="1"/>
</dbReference>
<sequence>MKLNPKQDIRDLVRFNRIIFILTKQGFGYIFDKTKIKRIVQQKKIKEKDEPKRLRIALEKLGPTFIKLGQILSIRPDLLPKEYIKELGNLQDKVPPFSYKKVEKIIEQELKKPINKLFKNFNPKPIAS</sequence>
<dbReference type="InterPro" id="IPR004147">
    <property type="entry name" value="ABC1_dom"/>
</dbReference>
<reference evidence="3" key="1">
    <citation type="journal article" date="2014" name="Front. Microbiol.">
        <title>High frequency of phylogenetically diverse reductive dehalogenase-homologous genes in deep subseafloor sedimentary metagenomes.</title>
        <authorList>
            <person name="Kawai M."/>
            <person name="Futagami T."/>
            <person name="Toyoda A."/>
            <person name="Takaki Y."/>
            <person name="Nishi S."/>
            <person name="Hori S."/>
            <person name="Arai W."/>
            <person name="Tsubouchi T."/>
            <person name="Morono Y."/>
            <person name="Uchiyama I."/>
            <person name="Ito T."/>
            <person name="Fujiyama A."/>
            <person name="Inagaki F."/>
            <person name="Takami H."/>
        </authorList>
    </citation>
    <scope>NUCLEOTIDE SEQUENCE</scope>
    <source>
        <strain evidence="3">Expedition CK06-06</strain>
    </source>
</reference>
<organism evidence="3">
    <name type="scientific">marine sediment metagenome</name>
    <dbReference type="NCBI Taxonomy" id="412755"/>
    <lineage>
        <taxon>unclassified sequences</taxon>
        <taxon>metagenomes</taxon>
        <taxon>ecological metagenomes</taxon>
    </lineage>
</organism>
<evidence type="ECO:0000313" key="3">
    <source>
        <dbReference type="EMBL" id="GAI57910.1"/>
    </source>
</evidence>
<evidence type="ECO:0000256" key="1">
    <source>
        <dbReference type="ARBA" id="ARBA00009670"/>
    </source>
</evidence>
<protein>
    <recommendedName>
        <fullName evidence="2">ABC1 atypical kinase-like domain-containing protein</fullName>
    </recommendedName>
</protein>
<dbReference type="PANTHER" id="PTHR10566">
    <property type="entry name" value="CHAPERONE-ACTIVITY OF BC1 COMPLEX CABC1 -RELATED"/>
    <property type="match status" value="1"/>
</dbReference>
<feature type="domain" description="ABC1 atypical kinase-like" evidence="2">
    <location>
        <begin position="90"/>
        <end position="128"/>
    </location>
</feature>
<comment type="similarity">
    <text evidence="1">Belongs to the protein kinase superfamily. ADCK protein kinase family.</text>
</comment>
<dbReference type="PANTHER" id="PTHR10566:SF113">
    <property type="entry name" value="PROTEIN ACTIVITY OF BC1 COMPLEX KINASE 7, CHLOROPLASTIC"/>
    <property type="match status" value="1"/>
</dbReference>
<accession>X1R462</accession>
<proteinExistence type="inferred from homology"/>
<dbReference type="EMBL" id="BARV01035567">
    <property type="protein sequence ID" value="GAI57910.1"/>
    <property type="molecule type" value="Genomic_DNA"/>
</dbReference>
<evidence type="ECO:0000259" key="2">
    <source>
        <dbReference type="Pfam" id="PF03109"/>
    </source>
</evidence>